<dbReference type="RefSeq" id="XP_003658716.1">
    <property type="nucleotide sequence ID" value="XM_003658668.1"/>
</dbReference>
<name>G2Q2Q2_THET4</name>
<reference evidence="2 3" key="1">
    <citation type="journal article" date="2011" name="Nat. Biotechnol.">
        <title>Comparative genomic analysis of the thermophilic biomass-degrading fungi Myceliophthora thermophila and Thielavia terrestris.</title>
        <authorList>
            <person name="Berka R.M."/>
            <person name="Grigoriev I.V."/>
            <person name="Otillar R."/>
            <person name="Salamov A."/>
            <person name="Grimwood J."/>
            <person name="Reid I."/>
            <person name="Ishmael N."/>
            <person name="John T."/>
            <person name="Darmond C."/>
            <person name="Moisan M.-C."/>
            <person name="Henrissat B."/>
            <person name="Coutinho P.M."/>
            <person name="Lombard V."/>
            <person name="Natvig D.O."/>
            <person name="Lindquist E."/>
            <person name="Schmutz J."/>
            <person name="Lucas S."/>
            <person name="Harris P."/>
            <person name="Powlowski J."/>
            <person name="Bellemare A."/>
            <person name="Taylor D."/>
            <person name="Butler G."/>
            <person name="de Vries R.P."/>
            <person name="Allijn I.E."/>
            <person name="van den Brink J."/>
            <person name="Ushinsky S."/>
            <person name="Storms R."/>
            <person name="Powell A.J."/>
            <person name="Paulsen I.T."/>
            <person name="Elbourne L.D.H."/>
            <person name="Baker S.E."/>
            <person name="Magnuson J."/>
            <person name="LaBoissiere S."/>
            <person name="Clutterbuck A.J."/>
            <person name="Martinez D."/>
            <person name="Wogulis M."/>
            <person name="de Leon A.L."/>
            <person name="Rey M.W."/>
            <person name="Tsang A."/>
        </authorList>
    </citation>
    <scope>NUCLEOTIDE SEQUENCE [LARGE SCALE GENOMIC DNA]</scope>
    <source>
        <strain evidence="3">ATCC 42464 / BCRC 31852 / DSM 1799</strain>
    </source>
</reference>
<dbReference type="AlphaFoldDB" id="G2Q2Q2"/>
<dbReference type="OMA" id="TTPCHKN"/>
<accession>G2Q2Q2</accession>
<dbReference type="InParanoid" id="G2Q2Q2"/>
<dbReference type="VEuPathDB" id="FungiDB:MYCTH_2294824"/>
<dbReference type="Proteomes" id="UP000007322">
    <property type="component" value="Chromosome 1"/>
</dbReference>
<evidence type="ECO:0000313" key="2">
    <source>
        <dbReference type="EMBL" id="AEO53471.1"/>
    </source>
</evidence>
<evidence type="ECO:0000256" key="1">
    <source>
        <dbReference type="SAM" id="SignalP"/>
    </source>
</evidence>
<feature type="signal peptide" evidence="1">
    <location>
        <begin position="1"/>
        <end position="17"/>
    </location>
</feature>
<keyword evidence="3" id="KW-1185">Reference proteome</keyword>
<dbReference type="eggNOG" id="ENOG502R6UB">
    <property type="taxonomic scope" value="Eukaryota"/>
</dbReference>
<evidence type="ECO:0008006" key="4">
    <source>
        <dbReference type="Google" id="ProtNLM"/>
    </source>
</evidence>
<organism evidence="2 3">
    <name type="scientific">Thermothelomyces thermophilus (strain ATCC 42464 / BCRC 31852 / DSM 1799)</name>
    <name type="common">Sporotrichum thermophile</name>
    <dbReference type="NCBI Taxonomy" id="573729"/>
    <lineage>
        <taxon>Eukaryota</taxon>
        <taxon>Fungi</taxon>
        <taxon>Dikarya</taxon>
        <taxon>Ascomycota</taxon>
        <taxon>Pezizomycotina</taxon>
        <taxon>Sordariomycetes</taxon>
        <taxon>Sordariomycetidae</taxon>
        <taxon>Sordariales</taxon>
        <taxon>Chaetomiaceae</taxon>
        <taxon>Thermothelomyces</taxon>
    </lineage>
</organism>
<feature type="chain" id="PRO_5003435184" description="AA1-like domain-containing protein" evidence="1">
    <location>
        <begin position="18"/>
        <end position="174"/>
    </location>
</feature>
<sequence length="174" mass="19124">MLSIVLIIATAIQLAVALPIYKIPPALSRVAHFCILPQEFVIKDFQIWNPQADNNRSTTINFHYLDDSVMPAIDTKCYLNQISVNVGAKKSLAPRYACDDALVEFMWTNGTLTVIERACPQETLTRPHEATGVLKPKLNCLETIRNSTIGPGIACSSTPDVILGAFVSLRPTLN</sequence>
<evidence type="ECO:0000313" key="3">
    <source>
        <dbReference type="Proteomes" id="UP000007322"/>
    </source>
</evidence>
<dbReference type="EMBL" id="CP003002">
    <property type="protein sequence ID" value="AEO53471.1"/>
    <property type="molecule type" value="Genomic_DNA"/>
</dbReference>
<gene>
    <name evidence="2" type="ORF">MYCTH_2294824</name>
</gene>
<protein>
    <recommendedName>
        <fullName evidence="4">AA1-like domain-containing protein</fullName>
    </recommendedName>
</protein>
<dbReference type="KEGG" id="mtm:MYCTH_2294824"/>
<proteinExistence type="predicted"/>
<keyword evidence="1" id="KW-0732">Signal</keyword>
<dbReference type="HOGENOM" id="CLU_110370_0_0_1"/>
<dbReference type="OrthoDB" id="5239982at2759"/>
<dbReference type="GeneID" id="11506086"/>